<evidence type="ECO:0000313" key="2">
    <source>
        <dbReference type="Proteomes" id="UP000186228"/>
    </source>
</evidence>
<accession>A0A1C3W171</accession>
<evidence type="ECO:0000313" key="1">
    <source>
        <dbReference type="EMBL" id="SCB33676.1"/>
    </source>
</evidence>
<dbReference type="InterPro" id="IPR038125">
    <property type="entry name" value="HTHP_sf"/>
</dbReference>
<dbReference type="Pfam" id="PF11534">
    <property type="entry name" value="HTHP"/>
    <property type="match status" value="1"/>
</dbReference>
<sequence length="80" mass="8789">MSTSLVPTNSLITATPDEGRQLAIKMARLVIKATQPDEAIRQKLREIYENDAALLIQISQVVASEFATIAAANNYWSTPE</sequence>
<protein>
    <submittedName>
        <fullName evidence="1">Hexameric tyrosine-coordinated heme protein (HTHP)</fullName>
    </submittedName>
</protein>
<dbReference type="EMBL" id="FMAC01000010">
    <property type="protein sequence ID" value="SCB33676.1"/>
    <property type="molecule type" value="Genomic_DNA"/>
</dbReference>
<dbReference type="RefSeq" id="WP_075855769.1">
    <property type="nucleotide sequence ID" value="NZ_FMAC01000010.1"/>
</dbReference>
<organism evidence="1 2">
    <name type="scientific">Rhizobium hainanense</name>
    <dbReference type="NCBI Taxonomy" id="52131"/>
    <lineage>
        <taxon>Bacteria</taxon>
        <taxon>Pseudomonadati</taxon>
        <taxon>Pseudomonadota</taxon>
        <taxon>Alphaproteobacteria</taxon>
        <taxon>Hyphomicrobiales</taxon>
        <taxon>Rhizobiaceae</taxon>
        <taxon>Rhizobium/Agrobacterium group</taxon>
        <taxon>Rhizobium</taxon>
    </lineage>
</organism>
<gene>
    <name evidence="1" type="ORF">GA0061100_11017</name>
</gene>
<dbReference type="Gene3D" id="6.10.80.10">
    <property type="entry name" value="Hexameric tyrosine-coordinated heme protein (HTHP)"/>
    <property type="match status" value="1"/>
</dbReference>
<dbReference type="Proteomes" id="UP000186228">
    <property type="component" value="Unassembled WGS sequence"/>
</dbReference>
<dbReference type="STRING" id="52131.GA0061100_11017"/>
<dbReference type="InterPro" id="IPR021111">
    <property type="entry name" value="Hexamer_Tyr-coord_heme_pr_HTHP"/>
</dbReference>
<proteinExistence type="predicted"/>
<reference evidence="2" key="1">
    <citation type="submission" date="2016-08" db="EMBL/GenBank/DDBJ databases">
        <authorList>
            <person name="Varghese N."/>
            <person name="Submissions Spin"/>
        </authorList>
    </citation>
    <scope>NUCLEOTIDE SEQUENCE [LARGE SCALE GENOMIC DNA]</scope>
    <source>
        <strain evidence="2">CCBAU 57015</strain>
    </source>
</reference>
<dbReference type="OrthoDB" id="72286at2"/>
<keyword evidence="2" id="KW-1185">Reference proteome</keyword>
<name>A0A1C3W171_9HYPH</name>
<dbReference type="AlphaFoldDB" id="A0A1C3W171"/>